<keyword evidence="1" id="KW-0378">Hydrolase</keyword>
<dbReference type="InterPro" id="IPR000639">
    <property type="entry name" value="Epox_hydrolase-like"/>
</dbReference>
<dbReference type="AlphaFoldDB" id="A0A9X2JTX9"/>
<dbReference type="SUPFAM" id="SSF53474">
    <property type="entry name" value="alpha/beta-Hydrolases"/>
    <property type="match status" value="1"/>
</dbReference>
<organism evidence="3 4">
    <name type="scientific">Promicromonospora thailandica</name>
    <dbReference type="NCBI Taxonomy" id="765201"/>
    <lineage>
        <taxon>Bacteria</taxon>
        <taxon>Bacillati</taxon>
        <taxon>Actinomycetota</taxon>
        <taxon>Actinomycetes</taxon>
        <taxon>Micrococcales</taxon>
        <taxon>Promicromonosporaceae</taxon>
        <taxon>Promicromonospora</taxon>
    </lineage>
</organism>
<dbReference type="PRINTS" id="PR00111">
    <property type="entry name" value="ABHYDROLASE"/>
</dbReference>
<evidence type="ECO:0000313" key="4">
    <source>
        <dbReference type="Proteomes" id="UP001139493"/>
    </source>
</evidence>
<evidence type="ECO:0000259" key="2">
    <source>
        <dbReference type="Pfam" id="PF00561"/>
    </source>
</evidence>
<dbReference type="InterPro" id="IPR029058">
    <property type="entry name" value="AB_hydrolase_fold"/>
</dbReference>
<evidence type="ECO:0000256" key="1">
    <source>
        <dbReference type="ARBA" id="ARBA00022801"/>
    </source>
</evidence>
<dbReference type="PANTHER" id="PTHR43329">
    <property type="entry name" value="EPOXIDE HYDROLASE"/>
    <property type="match status" value="1"/>
</dbReference>
<protein>
    <submittedName>
        <fullName evidence="3">Pimeloyl-ACP methyl ester carboxylesterase</fullName>
    </submittedName>
</protein>
<dbReference type="RefSeq" id="WP_253833773.1">
    <property type="nucleotide sequence ID" value="NZ_JAMTCS010000003.1"/>
</dbReference>
<gene>
    <name evidence="3" type="ORF">APR03_001261</name>
</gene>
<dbReference type="InterPro" id="IPR000073">
    <property type="entry name" value="AB_hydrolase_1"/>
</dbReference>
<dbReference type="Pfam" id="PF00561">
    <property type="entry name" value="Abhydrolase_1"/>
    <property type="match status" value="1"/>
</dbReference>
<sequence length="293" mass="32208">MAANNAGYDAPLDSADYTKVTVDGLTFNVYDKGDGPAVLMFHGGPATSQEFRHNAPALVEAGFRVVAPDLLGNGDSDRPDDVSLYTMRKDYEHGLGIADALGLDTFDVVGQDRGAPPAWFLAALNPDRVRRIVSTNVGHLNGFFTAGIGQREQSWYMLFAQFDVAEEAMKADDWALFRTWMRHHPEVDSWIESLSRTPNGLLTGSLNWYRANSNPDHPSETELLPKVSAPTLVIYSGNDPYLGLEQIGTSALHLDGPLRMERIDGAGHYVSVTAPKQWNRAVLDFLQATDDEL</sequence>
<reference evidence="3" key="1">
    <citation type="submission" date="2022-06" db="EMBL/GenBank/DDBJ databases">
        <title>Genomic Encyclopedia of Archaeal and Bacterial Type Strains, Phase II (KMG-II): from individual species to whole genera.</title>
        <authorList>
            <person name="Goeker M."/>
        </authorList>
    </citation>
    <scope>NUCLEOTIDE SEQUENCE</scope>
    <source>
        <strain evidence="3">DSM 26652</strain>
    </source>
</reference>
<proteinExistence type="predicted"/>
<evidence type="ECO:0000313" key="3">
    <source>
        <dbReference type="EMBL" id="MCP2263925.1"/>
    </source>
</evidence>
<dbReference type="PRINTS" id="PR00412">
    <property type="entry name" value="EPOXHYDRLASE"/>
</dbReference>
<dbReference type="Gene3D" id="3.40.50.1820">
    <property type="entry name" value="alpha/beta hydrolase"/>
    <property type="match status" value="1"/>
</dbReference>
<name>A0A9X2JTX9_9MICO</name>
<dbReference type="EMBL" id="JAMTCS010000003">
    <property type="protein sequence ID" value="MCP2263925.1"/>
    <property type="molecule type" value="Genomic_DNA"/>
</dbReference>
<comment type="caution">
    <text evidence="3">The sequence shown here is derived from an EMBL/GenBank/DDBJ whole genome shotgun (WGS) entry which is preliminary data.</text>
</comment>
<dbReference type="Proteomes" id="UP001139493">
    <property type="component" value="Unassembled WGS sequence"/>
</dbReference>
<dbReference type="GO" id="GO:0016787">
    <property type="term" value="F:hydrolase activity"/>
    <property type="evidence" value="ECO:0007669"/>
    <property type="project" value="UniProtKB-KW"/>
</dbReference>
<feature type="domain" description="AB hydrolase-1" evidence="2">
    <location>
        <begin position="36"/>
        <end position="274"/>
    </location>
</feature>
<keyword evidence="4" id="KW-1185">Reference proteome</keyword>
<accession>A0A9X2JTX9</accession>